<keyword evidence="1" id="KW-0732">Signal</keyword>
<evidence type="ECO:0000313" key="3">
    <source>
        <dbReference type="Proteomes" id="UP000490800"/>
    </source>
</evidence>
<dbReference type="Proteomes" id="UP000490800">
    <property type="component" value="Unassembled WGS sequence"/>
</dbReference>
<accession>A0A7X3FFE8</accession>
<dbReference type="AlphaFoldDB" id="A0A7X3FFE8"/>
<evidence type="ECO:0008006" key="4">
    <source>
        <dbReference type="Google" id="ProtNLM"/>
    </source>
</evidence>
<reference evidence="2 3" key="1">
    <citation type="journal article" date="2019" name="Microorganisms">
        <title>Paenibacillus lutrae sp. nov., A Chitinolytic Species Isolated from A River Otter in Castril Natural Park, Granada, Spain.</title>
        <authorList>
            <person name="Rodriguez M."/>
            <person name="Reina J.C."/>
            <person name="Bejar V."/>
            <person name="Llamas I."/>
        </authorList>
    </citation>
    <scope>NUCLEOTIDE SEQUENCE [LARGE SCALE GENOMIC DNA]</scope>
    <source>
        <strain evidence="2 3">N10</strain>
    </source>
</reference>
<dbReference type="OrthoDB" id="2990781at2"/>
<feature type="chain" id="PRO_5031072218" description="Lipoprotein" evidence="1">
    <location>
        <begin position="25"/>
        <end position="190"/>
    </location>
</feature>
<dbReference type="EMBL" id="RHLK01000002">
    <property type="protein sequence ID" value="MVO98723.1"/>
    <property type="molecule type" value="Genomic_DNA"/>
</dbReference>
<feature type="signal peptide" evidence="1">
    <location>
        <begin position="1"/>
        <end position="24"/>
    </location>
</feature>
<organism evidence="2 3">
    <name type="scientific">Paenibacillus lutrae</name>
    <dbReference type="NCBI Taxonomy" id="2078573"/>
    <lineage>
        <taxon>Bacteria</taxon>
        <taxon>Bacillati</taxon>
        <taxon>Bacillota</taxon>
        <taxon>Bacilli</taxon>
        <taxon>Bacillales</taxon>
        <taxon>Paenibacillaceae</taxon>
        <taxon>Paenibacillus</taxon>
    </lineage>
</organism>
<dbReference type="PROSITE" id="PS51257">
    <property type="entry name" value="PROKAR_LIPOPROTEIN"/>
    <property type="match status" value="1"/>
</dbReference>
<sequence>MTNFKPLLALVLFMSLLSGCNKEANDNKPSASPQELQTDPGKRPIEFDRIASDKILPANFHEIAFERTTTPLFQYVVRKAVNQTQLEAAWNLYGFKNKLPNIDLNKKNVVFIGLHESGSCPYTLKNIERSPDDKTITVPFTVSVSGTDHTCTSDATPRTFVIGLDKEISNVLESVVIVQSEVETSVPLEN</sequence>
<comment type="caution">
    <text evidence="2">The sequence shown here is derived from an EMBL/GenBank/DDBJ whole genome shotgun (WGS) entry which is preliminary data.</text>
</comment>
<name>A0A7X3FFE8_9BACL</name>
<keyword evidence="3" id="KW-1185">Reference proteome</keyword>
<evidence type="ECO:0000256" key="1">
    <source>
        <dbReference type="SAM" id="SignalP"/>
    </source>
</evidence>
<evidence type="ECO:0000313" key="2">
    <source>
        <dbReference type="EMBL" id="MVO98723.1"/>
    </source>
</evidence>
<protein>
    <recommendedName>
        <fullName evidence="4">Lipoprotein</fullName>
    </recommendedName>
</protein>
<gene>
    <name evidence="2" type="ORF">EDM21_04175</name>
</gene>
<proteinExistence type="predicted"/>
<dbReference type="RefSeq" id="WP_157333173.1">
    <property type="nucleotide sequence ID" value="NZ_RHLK01000002.1"/>
</dbReference>